<dbReference type="CDD" id="cd03216">
    <property type="entry name" value="ABC_Carb_Monos_I"/>
    <property type="match status" value="1"/>
</dbReference>
<evidence type="ECO:0000256" key="3">
    <source>
        <dbReference type="ARBA" id="ARBA00022475"/>
    </source>
</evidence>
<dbReference type="OrthoDB" id="9766104at2"/>
<comment type="caution">
    <text evidence="10">The sequence shown here is derived from an EMBL/GenBank/DDBJ whole genome shotgun (WGS) entry which is preliminary data.</text>
</comment>
<dbReference type="RefSeq" id="WP_146811929.1">
    <property type="nucleotide sequence ID" value="NZ_BJXX01000175.1"/>
</dbReference>
<name>A0A511VBT7_9BACL</name>
<dbReference type="AlphaFoldDB" id="A0A511VBT7"/>
<evidence type="ECO:0000259" key="9">
    <source>
        <dbReference type="PROSITE" id="PS50893"/>
    </source>
</evidence>
<feature type="domain" description="ABC transporter" evidence="9">
    <location>
        <begin position="7"/>
        <end position="245"/>
    </location>
</feature>
<reference evidence="10 11" key="1">
    <citation type="submission" date="2019-07" db="EMBL/GenBank/DDBJ databases">
        <title>Whole genome shotgun sequence of Aneurinibacillus danicus NBRC 102444.</title>
        <authorList>
            <person name="Hosoyama A."/>
            <person name="Uohara A."/>
            <person name="Ohji S."/>
            <person name="Ichikawa N."/>
        </authorList>
    </citation>
    <scope>NUCLEOTIDE SEQUENCE [LARGE SCALE GENOMIC DNA]</scope>
    <source>
        <strain evidence="10 11">NBRC 102444</strain>
    </source>
</reference>
<dbReference type="GO" id="GO:0016887">
    <property type="term" value="F:ATP hydrolysis activity"/>
    <property type="evidence" value="ECO:0007669"/>
    <property type="project" value="InterPro"/>
</dbReference>
<dbReference type="PROSITE" id="PS00211">
    <property type="entry name" value="ABC_TRANSPORTER_1"/>
    <property type="match status" value="1"/>
</dbReference>
<dbReference type="Pfam" id="PF00005">
    <property type="entry name" value="ABC_tran"/>
    <property type="match status" value="2"/>
</dbReference>
<dbReference type="Proteomes" id="UP000321157">
    <property type="component" value="Unassembled WGS sequence"/>
</dbReference>
<dbReference type="InterPro" id="IPR003593">
    <property type="entry name" value="AAA+_ATPase"/>
</dbReference>
<evidence type="ECO:0000313" key="11">
    <source>
        <dbReference type="Proteomes" id="UP000321157"/>
    </source>
</evidence>
<dbReference type="GO" id="GO:0005886">
    <property type="term" value="C:plasma membrane"/>
    <property type="evidence" value="ECO:0007669"/>
    <property type="project" value="UniProtKB-SubCell"/>
</dbReference>
<dbReference type="SMART" id="SM00382">
    <property type="entry name" value="AAA"/>
    <property type="match status" value="2"/>
</dbReference>
<evidence type="ECO:0000256" key="7">
    <source>
        <dbReference type="ARBA" id="ARBA00022967"/>
    </source>
</evidence>
<keyword evidence="6 10" id="KW-0067">ATP-binding</keyword>
<evidence type="ECO:0000256" key="4">
    <source>
        <dbReference type="ARBA" id="ARBA00022737"/>
    </source>
</evidence>
<evidence type="ECO:0000256" key="5">
    <source>
        <dbReference type="ARBA" id="ARBA00022741"/>
    </source>
</evidence>
<keyword evidence="7" id="KW-1278">Translocase</keyword>
<keyword evidence="2" id="KW-0813">Transport</keyword>
<evidence type="ECO:0000256" key="2">
    <source>
        <dbReference type="ARBA" id="ARBA00022448"/>
    </source>
</evidence>
<evidence type="ECO:0000256" key="6">
    <source>
        <dbReference type="ARBA" id="ARBA00022840"/>
    </source>
</evidence>
<dbReference type="FunFam" id="3.40.50.300:FF:000127">
    <property type="entry name" value="Ribose import ATP-binding protein RbsA"/>
    <property type="match status" value="1"/>
</dbReference>
<comment type="subcellular location">
    <subcellularLocation>
        <location evidence="1">Cell membrane</location>
        <topology evidence="1">Peripheral membrane protein</topology>
    </subcellularLocation>
</comment>
<dbReference type="SUPFAM" id="SSF52540">
    <property type="entry name" value="P-loop containing nucleoside triphosphate hydrolases"/>
    <property type="match status" value="2"/>
</dbReference>
<organism evidence="10 11">
    <name type="scientific">Aneurinibacillus danicus</name>
    <dbReference type="NCBI Taxonomy" id="267746"/>
    <lineage>
        <taxon>Bacteria</taxon>
        <taxon>Bacillati</taxon>
        <taxon>Bacillota</taxon>
        <taxon>Bacilli</taxon>
        <taxon>Bacillales</taxon>
        <taxon>Paenibacillaceae</taxon>
        <taxon>Aneurinibacillus group</taxon>
        <taxon>Aneurinibacillus</taxon>
    </lineage>
</organism>
<protein>
    <submittedName>
        <fullName evidence="10">Ribose import ATP-binding protein RbsA</fullName>
    </submittedName>
</protein>
<evidence type="ECO:0000256" key="8">
    <source>
        <dbReference type="ARBA" id="ARBA00023136"/>
    </source>
</evidence>
<dbReference type="PANTHER" id="PTHR43790">
    <property type="entry name" value="CARBOHYDRATE TRANSPORT ATP-BINDING PROTEIN MG119-RELATED"/>
    <property type="match status" value="1"/>
</dbReference>
<keyword evidence="5" id="KW-0547">Nucleotide-binding</keyword>
<keyword evidence="8" id="KW-0472">Membrane</keyword>
<dbReference type="Gene3D" id="3.40.50.300">
    <property type="entry name" value="P-loop containing nucleotide triphosphate hydrolases"/>
    <property type="match status" value="2"/>
</dbReference>
<dbReference type="PANTHER" id="PTHR43790:SF9">
    <property type="entry name" value="GALACTOFURANOSE TRANSPORTER ATP-BINDING PROTEIN YTFR"/>
    <property type="match status" value="1"/>
</dbReference>
<dbReference type="InterPro" id="IPR017871">
    <property type="entry name" value="ABC_transporter-like_CS"/>
</dbReference>
<keyword evidence="4" id="KW-0677">Repeat</keyword>
<evidence type="ECO:0000313" key="10">
    <source>
        <dbReference type="EMBL" id="GEN36289.1"/>
    </source>
</evidence>
<dbReference type="InterPro" id="IPR027417">
    <property type="entry name" value="P-loop_NTPase"/>
</dbReference>
<dbReference type="PROSITE" id="PS50893">
    <property type="entry name" value="ABC_TRANSPORTER_2"/>
    <property type="match status" value="2"/>
</dbReference>
<dbReference type="InterPro" id="IPR050107">
    <property type="entry name" value="ABC_carbohydrate_import_ATPase"/>
</dbReference>
<evidence type="ECO:0000256" key="1">
    <source>
        <dbReference type="ARBA" id="ARBA00004202"/>
    </source>
</evidence>
<keyword evidence="3" id="KW-1003">Cell membrane</keyword>
<dbReference type="GO" id="GO:0005524">
    <property type="term" value="F:ATP binding"/>
    <property type="evidence" value="ECO:0007669"/>
    <property type="project" value="UniProtKB-KW"/>
</dbReference>
<accession>A0A511VBT7</accession>
<dbReference type="InterPro" id="IPR003439">
    <property type="entry name" value="ABC_transporter-like_ATP-bd"/>
</dbReference>
<keyword evidence="11" id="KW-1185">Reference proteome</keyword>
<dbReference type="CDD" id="cd03215">
    <property type="entry name" value="ABC_Carb_Monos_II"/>
    <property type="match status" value="1"/>
</dbReference>
<feature type="domain" description="ABC transporter" evidence="9">
    <location>
        <begin position="252"/>
        <end position="499"/>
    </location>
</feature>
<sequence>MSEDYVLEMISIDKEFPGVKALQNVNFQLRAGEIHGLIGENGAGKSTLMKILAGIYSQDRGEIRFRGHIQAPLTPRLVKKLGIHFIHQERYVVSYLTVAESLFLGIEPAYTPLKLIKRRSMEREAERVLKETVGVSIPGNKLVGDLTVGEQQLLQICRALLQQPKVIVFDEPTAVLAKREAEQLFKIIRELRKKEIGIIYISHYLGEILDICDRITVLRNGVKVNTIEAKGVTIEDIVYMMAGRHIDDQFPSKNRNIGEILLDIKGLTRAALFRNVSFQIRSGEIVGITGLMGSGHTGLGMAIFDNYGITDGSIEFEGKRLSRINPERAVSLGMGYVHEDRRNLGIIQNMSVRENITLASLKDVSKGGVINAARESQKAAKLIEKLEIRTPSQEEAVNYLSGGNQQKVVIAKWLSSRAKLYILNQPTAAVDVGAKAEIYTLISQMAEQGAGVLLISQDLQELVGLCDRILVMYRGEIIQELAGDNLTTDQVMVCMMGGNLNDSGNNNE</sequence>
<dbReference type="EMBL" id="BJXX01000175">
    <property type="protein sequence ID" value="GEN36289.1"/>
    <property type="molecule type" value="Genomic_DNA"/>
</dbReference>
<proteinExistence type="predicted"/>
<gene>
    <name evidence="10" type="primary">rbsA_3</name>
    <name evidence="10" type="ORF">ADA01nite_37490</name>
</gene>